<feature type="domain" description="Bacteriophage Mu GpT" evidence="1">
    <location>
        <begin position="248"/>
        <end position="307"/>
    </location>
</feature>
<evidence type="ECO:0000313" key="2">
    <source>
        <dbReference type="EMBL" id="KKM22236.1"/>
    </source>
</evidence>
<accession>A0A0F9I3N7</accession>
<dbReference type="InterPro" id="IPR018774">
    <property type="entry name" value="Phage_Mu_GpT"/>
</dbReference>
<sequence length="311" mass="34670">MGAKGLGSRAIIGEFFMELEQNLGQTWIPLISNFFTSDQESEEYKWLGMVPSMRKWVGGRQAAKVREQGFIIKNERFEATLEILKSELDRDKTGQVMIRIRELAQRTNAHWGKLLTQLILDGAAKLAYDGQFFFDTDHKEAEEAAQSNMIDLDVTLPATPTAGEMEGAILKAVEQLLTLHDDRGEPINEDARQFLVMAGPQYLAAAAAALKNPVVIDGGGPRTNTLVNLAGYTFELAVTSRLLTAPTKIFVFRTDSETKGFIRQEEEDVEVDAQAEGSPIEFNERKHHYGVTASRNVGYGFWQRAVQVTLV</sequence>
<name>A0A0F9I3N7_9ZZZZ</name>
<dbReference type="Pfam" id="PF10124">
    <property type="entry name" value="Mu-like_gpT"/>
    <property type="match status" value="2"/>
</dbReference>
<comment type="caution">
    <text evidence="2">The sequence shown here is derived from an EMBL/GenBank/DDBJ whole genome shotgun (WGS) entry which is preliminary data.</text>
</comment>
<dbReference type="AlphaFoldDB" id="A0A0F9I3N7"/>
<dbReference type="EMBL" id="LAZR01013377">
    <property type="protein sequence ID" value="KKM22236.1"/>
    <property type="molecule type" value="Genomic_DNA"/>
</dbReference>
<organism evidence="2">
    <name type="scientific">marine sediment metagenome</name>
    <dbReference type="NCBI Taxonomy" id="412755"/>
    <lineage>
        <taxon>unclassified sequences</taxon>
        <taxon>metagenomes</taxon>
        <taxon>ecological metagenomes</taxon>
    </lineage>
</organism>
<protein>
    <recommendedName>
        <fullName evidence="1">Bacteriophage Mu GpT domain-containing protein</fullName>
    </recommendedName>
</protein>
<feature type="domain" description="Bacteriophage Mu GpT" evidence="1">
    <location>
        <begin position="29"/>
        <end position="150"/>
    </location>
</feature>
<proteinExistence type="predicted"/>
<reference evidence="2" key="1">
    <citation type="journal article" date="2015" name="Nature">
        <title>Complex archaea that bridge the gap between prokaryotes and eukaryotes.</title>
        <authorList>
            <person name="Spang A."/>
            <person name="Saw J.H."/>
            <person name="Jorgensen S.L."/>
            <person name="Zaremba-Niedzwiedzka K."/>
            <person name="Martijn J."/>
            <person name="Lind A.E."/>
            <person name="van Eijk R."/>
            <person name="Schleper C."/>
            <person name="Guy L."/>
            <person name="Ettema T.J."/>
        </authorList>
    </citation>
    <scope>NUCLEOTIDE SEQUENCE</scope>
</reference>
<gene>
    <name evidence="2" type="ORF">LCGC14_1627360</name>
</gene>
<evidence type="ECO:0000259" key="1">
    <source>
        <dbReference type="Pfam" id="PF10124"/>
    </source>
</evidence>